<dbReference type="EMBL" id="BAAAQM010000017">
    <property type="protein sequence ID" value="GAA1971446.1"/>
    <property type="molecule type" value="Genomic_DNA"/>
</dbReference>
<dbReference type="RefSeq" id="WP_344657954.1">
    <property type="nucleotide sequence ID" value="NZ_BAAAQM010000017.1"/>
</dbReference>
<feature type="chain" id="PRO_5046884165" evidence="1">
    <location>
        <begin position="23"/>
        <end position="45"/>
    </location>
</feature>
<evidence type="ECO:0000313" key="2">
    <source>
        <dbReference type="EMBL" id="GAA1971446.1"/>
    </source>
</evidence>
<name>A0ABN2RMB5_9ACTN</name>
<dbReference type="Proteomes" id="UP001499854">
    <property type="component" value="Unassembled WGS sequence"/>
</dbReference>
<comment type="caution">
    <text evidence="2">The sequence shown here is derived from an EMBL/GenBank/DDBJ whole genome shotgun (WGS) entry which is preliminary data.</text>
</comment>
<gene>
    <name evidence="2" type="ORF">GCM10009838_33500</name>
</gene>
<protein>
    <submittedName>
        <fullName evidence="2">Uncharacterized protein</fullName>
    </submittedName>
</protein>
<organism evidence="2 3">
    <name type="scientific">Catenulispora subtropica</name>
    <dbReference type="NCBI Taxonomy" id="450798"/>
    <lineage>
        <taxon>Bacteria</taxon>
        <taxon>Bacillati</taxon>
        <taxon>Actinomycetota</taxon>
        <taxon>Actinomycetes</taxon>
        <taxon>Catenulisporales</taxon>
        <taxon>Catenulisporaceae</taxon>
        <taxon>Catenulispora</taxon>
    </lineage>
</organism>
<reference evidence="2 3" key="1">
    <citation type="journal article" date="2019" name="Int. J. Syst. Evol. Microbiol.">
        <title>The Global Catalogue of Microorganisms (GCM) 10K type strain sequencing project: providing services to taxonomists for standard genome sequencing and annotation.</title>
        <authorList>
            <consortium name="The Broad Institute Genomics Platform"/>
            <consortium name="The Broad Institute Genome Sequencing Center for Infectious Disease"/>
            <person name="Wu L."/>
            <person name="Ma J."/>
        </authorList>
    </citation>
    <scope>NUCLEOTIDE SEQUENCE [LARGE SCALE GENOMIC DNA]</scope>
    <source>
        <strain evidence="2 3">JCM 16013</strain>
    </source>
</reference>
<keyword evidence="3" id="KW-1185">Reference proteome</keyword>
<proteinExistence type="predicted"/>
<keyword evidence="1" id="KW-0732">Signal</keyword>
<feature type="signal peptide" evidence="1">
    <location>
        <begin position="1"/>
        <end position="22"/>
    </location>
</feature>
<accession>A0ABN2RMB5</accession>
<evidence type="ECO:0000256" key="1">
    <source>
        <dbReference type="SAM" id="SignalP"/>
    </source>
</evidence>
<evidence type="ECO:0000313" key="3">
    <source>
        <dbReference type="Proteomes" id="UP001499854"/>
    </source>
</evidence>
<sequence length="45" mass="4463">MSKTVRALALAALLTVPVLASATAHPQAVAAKDRVVSAPCMACAS</sequence>